<dbReference type="EMBL" id="PZJJ01000008">
    <property type="protein sequence ID" value="PTL39363.1"/>
    <property type="molecule type" value="Genomic_DNA"/>
</dbReference>
<comment type="caution">
    <text evidence="6">The sequence shown here is derived from an EMBL/GenBank/DDBJ whole genome shotgun (WGS) entry which is preliminary data.</text>
</comment>
<feature type="binding site" evidence="4">
    <location>
        <position position="148"/>
    </location>
    <ligand>
        <name>Zn(2+)</name>
        <dbReference type="ChEBI" id="CHEBI:29105"/>
    </ligand>
</feature>
<feature type="binding site" evidence="4">
    <location>
        <position position="166"/>
    </location>
    <ligand>
        <name>Zn(2+)</name>
        <dbReference type="ChEBI" id="CHEBI:29105"/>
    </ligand>
</feature>
<accession>A0A2T4U7H9</accession>
<dbReference type="InterPro" id="IPR026590">
    <property type="entry name" value="Ssirtuin_cat_dom"/>
</dbReference>
<name>A0A2T4U7H9_9BACI</name>
<keyword evidence="4" id="KW-0479">Metal-binding</keyword>
<evidence type="ECO:0000259" key="5">
    <source>
        <dbReference type="PROSITE" id="PS50305"/>
    </source>
</evidence>
<dbReference type="InterPro" id="IPR050134">
    <property type="entry name" value="NAD-dep_sirtuin_deacylases"/>
</dbReference>
<reference evidence="6 7" key="1">
    <citation type="submission" date="2018-03" db="EMBL/GenBank/DDBJ databases">
        <title>Alkalicoccus saliphilus sp. nov., isolated from a mineral pool.</title>
        <authorList>
            <person name="Zhao B."/>
        </authorList>
    </citation>
    <scope>NUCLEOTIDE SEQUENCE [LARGE SCALE GENOMIC DNA]</scope>
    <source>
        <strain evidence="6 7">6AG</strain>
    </source>
</reference>
<evidence type="ECO:0000256" key="2">
    <source>
        <dbReference type="ARBA" id="ARBA00022679"/>
    </source>
</evidence>
<keyword evidence="3" id="KW-0520">NAD</keyword>
<keyword evidence="4" id="KW-0862">Zinc</keyword>
<gene>
    <name evidence="6" type="ORF">C6Y45_06735</name>
</gene>
<dbReference type="Proteomes" id="UP000240509">
    <property type="component" value="Unassembled WGS sequence"/>
</dbReference>
<feature type="binding site" evidence="4">
    <location>
        <position position="169"/>
    </location>
    <ligand>
        <name>Zn(2+)</name>
        <dbReference type="ChEBI" id="CHEBI:29105"/>
    </ligand>
</feature>
<dbReference type="InterPro" id="IPR029035">
    <property type="entry name" value="DHS-like_NAD/FAD-binding_dom"/>
</dbReference>
<feature type="active site" description="Proton acceptor" evidence="4">
    <location>
        <position position="140"/>
    </location>
</feature>
<dbReference type="PANTHER" id="PTHR11085:SF10">
    <property type="entry name" value="NAD-DEPENDENT PROTEIN DEACYLASE SIRTUIN-5, MITOCHONDRIAL-RELATED"/>
    <property type="match status" value="1"/>
</dbReference>
<dbReference type="GO" id="GO:0017136">
    <property type="term" value="F:histone deacetylase activity, NAD-dependent"/>
    <property type="evidence" value="ECO:0007669"/>
    <property type="project" value="TreeGrafter"/>
</dbReference>
<dbReference type="Pfam" id="PF02146">
    <property type="entry name" value="SIR2"/>
    <property type="match status" value="1"/>
</dbReference>
<dbReference type="OrthoDB" id="9800582at2"/>
<sequence>MQYPFKTHAAYETWLQYCFEKEDTHIVKLAGAVAHSSKTVVLTGAGMSTESNLPDFRSKEGWWQKIDPTSIAVPEAVENNYSVFTDFYSERIKALESTAPHAGHYILAEWEKSNLIHSVATQNVDGLHRKAGSRAVYELHGALDQVKCHTCGMETDIDDFLQKKPCVSCSGRLRPGVVLFGELLPEEAWTGALRDIEEADLVIVIGTSLEVYPVNQLPRMTEGKTIYVNAETENEHGSFDLLVEGKAKAVLEKAEALLRTMSFY</sequence>
<dbReference type="PROSITE" id="PS50305">
    <property type="entry name" value="SIRTUIN"/>
    <property type="match status" value="1"/>
</dbReference>
<dbReference type="Gene3D" id="3.30.1600.10">
    <property type="entry name" value="SIR2/SIRT2 'Small Domain"/>
    <property type="match status" value="1"/>
</dbReference>
<keyword evidence="2" id="KW-0808">Transferase</keyword>
<evidence type="ECO:0000256" key="4">
    <source>
        <dbReference type="PROSITE-ProRule" id="PRU00236"/>
    </source>
</evidence>
<dbReference type="SUPFAM" id="SSF52467">
    <property type="entry name" value="DHS-like NAD/FAD-binding domain"/>
    <property type="match status" value="1"/>
</dbReference>
<dbReference type="InterPro" id="IPR003000">
    <property type="entry name" value="Sirtuin"/>
</dbReference>
<evidence type="ECO:0000256" key="3">
    <source>
        <dbReference type="ARBA" id="ARBA00023027"/>
    </source>
</evidence>
<feature type="domain" description="Deacetylase sirtuin-type" evidence="5">
    <location>
        <begin position="19"/>
        <end position="261"/>
    </location>
</feature>
<evidence type="ECO:0000313" key="7">
    <source>
        <dbReference type="Proteomes" id="UP000240509"/>
    </source>
</evidence>
<keyword evidence="7" id="KW-1185">Reference proteome</keyword>
<dbReference type="NCBIfam" id="NF001753">
    <property type="entry name" value="PRK00481.1-3"/>
    <property type="match status" value="1"/>
</dbReference>
<dbReference type="AlphaFoldDB" id="A0A2T4U7H9"/>
<organism evidence="6 7">
    <name type="scientific">Alkalicoccus saliphilus</name>
    <dbReference type="NCBI Taxonomy" id="200989"/>
    <lineage>
        <taxon>Bacteria</taxon>
        <taxon>Bacillati</taxon>
        <taxon>Bacillota</taxon>
        <taxon>Bacilli</taxon>
        <taxon>Bacillales</taxon>
        <taxon>Bacillaceae</taxon>
        <taxon>Alkalicoccus</taxon>
    </lineage>
</organism>
<dbReference type="PANTHER" id="PTHR11085">
    <property type="entry name" value="NAD-DEPENDENT PROTEIN DEACYLASE SIRTUIN-5, MITOCHONDRIAL-RELATED"/>
    <property type="match status" value="1"/>
</dbReference>
<proteinExistence type="predicted"/>
<evidence type="ECO:0000256" key="1">
    <source>
        <dbReference type="ARBA" id="ARBA00012928"/>
    </source>
</evidence>
<protein>
    <recommendedName>
        <fullName evidence="1">protein acetyllysine N-acetyltransferase</fullName>
        <ecNumber evidence="1">2.3.1.286</ecNumber>
    </recommendedName>
</protein>
<dbReference type="GO" id="GO:0070403">
    <property type="term" value="F:NAD+ binding"/>
    <property type="evidence" value="ECO:0007669"/>
    <property type="project" value="InterPro"/>
</dbReference>
<feature type="binding site" evidence="4">
    <location>
        <position position="151"/>
    </location>
    <ligand>
        <name>Zn(2+)</name>
        <dbReference type="ChEBI" id="CHEBI:29105"/>
    </ligand>
</feature>
<dbReference type="GO" id="GO:0046872">
    <property type="term" value="F:metal ion binding"/>
    <property type="evidence" value="ECO:0007669"/>
    <property type="project" value="UniProtKB-KW"/>
</dbReference>
<dbReference type="Gene3D" id="3.40.50.1220">
    <property type="entry name" value="TPP-binding domain"/>
    <property type="match status" value="1"/>
</dbReference>
<dbReference type="EC" id="2.3.1.286" evidence="1"/>
<dbReference type="InterPro" id="IPR026591">
    <property type="entry name" value="Sirtuin_cat_small_dom_sf"/>
</dbReference>
<evidence type="ECO:0000313" key="6">
    <source>
        <dbReference type="EMBL" id="PTL39363.1"/>
    </source>
</evidence>